<dbReference type="Gene3D" id="2.120.10.30">
    <property type="entry name" value="TolB, C-terminal domain"/>
    <property type="match status" value="1"/>
</dbReference>
<name>A0A4Q0NRA4_9FLAO</name>
<keyword evidence="3" id="KW-1185">Reference proteome</keyword>
<keyword evidence="1" id="KW-0472">Membrane</keyword>
<comment type="caution">
    <text evidence="2">The sequence shown here is derived from an EMBL/GenBank/DDBJ whole genome shotgun (WGS) entry which is preliminary data.</text>
</comment>
<organism evidence="2 3">
    <name type="scientific">Leeuwenhoekiella aestuarii</name>
    <dbReference type="NCBI Taxonomy" id="2249426"/>
    <lineage>
        <taxon>Bacteria</taxon>
        <taxon>Pseudomonadati</taxon>
        <taxon>Bacteroidota</taxon>
        <taxon>Flavobacteriia</taxon>
        <taxon>Flavobacteriales</taxon>
        <taxon>Flavobacteriaceae</taxon>
        <taxon>Leeuwenhoekiella</taxon>
    </lineage>
</organism>
<feature type="transmembrane region" description="Helical" evidence="1">
    <location>
        <begin position="6"/>
        <end position="24"/>
    </location>
</feature>
<reference evidence="2 3" key="1">
    <citation type="submission" date="2018-07" db="EMBL/GenBank/DDBJ databases">
        <title>Leeuwenhoekiella genomics.</title>
        <authorList>
            <person name="Tahon G."/>
            <person name="Willems A."/>
        </authorList>
    </citation>
    <scope>NUCLEOTIDE SEQUENCE [LARGE SCALE GENOMIC DNA]</scope>
    <source>
        <strain evidence="2 3">R-50232</strain>
    </source>
</reference>
<evidence type="ECO:0000313" key="2">
    <source>
        <dbReference type="EMBL" id="RXG13223.1"/>
    </source>
</evidence>
<dbReference type="Proteomes" id="UP000289821">
    <property type="component" value="Unassembled WGS sequence"/>
</dbReference>
<dbReference type="InterPro" id="IPR011042">
    <property type="entry name" value="6-blade_b-propeller_TolB-like"/>
</dbReference>
<protein>
    <submittedName>
        <fullName evidence="2">SdiA-regulated protein</fullName>
    </submittedName>
</protein>
<accession>A0A4Q0NRA4</accession>
<evidence type="ECO:0000256" key="1">
    <source>
        <dbReference type="SAM" id="Phobius"/>
    </source>
</evidence>
<keyword evidence="1" id="KW-0812">Transmembrane</keyword>
<keyword evidence="1" id="KW-1133">Transmembrane helix</keyword>
<dbReference type="SUPFAM" id="SSF101898">
    <property type="entry name" value="NHL repeat"/>
    <property type="match status" value="1"/>
</dbReference>
<proteinExistence type="predicted"/>
<gene>
    <name evidence="2" type="ORF">DSM04_105201</name>
</gene>
<dbReference type="EMBL" id="QOVI01000005">
    <property type="protein sequence ID" value="RXG13223.1"/>
    <property type="molecule type" value="Genomic_DNA"/>
</dbReference>
<dbReference type="AlphaFoldDB" id="A0A4Q0NRA4"/>
<dbReference type="RefSeq" id="WP_128762000.1">
    <property type="nucleotide sequence ID" value="NZ_QOVI01000005.1"/>
</dbReference>
<sequence>MKYLSHYIISGVLILSGVLSYAFYKKSIAEEREILENASYTIVNSWELPTLLDEVSGIAWVNDSTIACIQDENGVIYNFNLNTGEISNDITFGEDGDYEAIALHKNDAYVMRSDGRIFEVKSFTSDTVAPRYFDTSFKSKNNMESLTYNPKTKSLVTIAKDKGLDKDRYKGLYSIPLATKIQDEKPLFKIDMQAKEFEAFQTKKEEKTFNPSDIAIHPKTGEYYLVDGKKPKLLILSATGTIKRVHELNKYHFAQPESITFSPNGTLYIANEAADGVATLLEVTLKK</sequence>
<evidence type="ECO:0000313" key="3">
    <source>
        <dbReference type="Proteomes" id="UP000289821"/>
    </source>
</evidence>